<dbReference type="AlphaFoldDB" id="A0A2Z2J0B3"/>
<dbReference type="InterPro" id="IPR011010">
    <property type="entry name" value="DNA_brk_join_enz"/>
</dbReference>
<dbReference type="KEGG" id="cstr:CBE89_04850"/>
<dbReference type="Proteomes" id="UP000250197">
    <property type="component" value="Chromosome"/>
</dbReference>
<protein>
    <recommendedName>
        <fullName evidence="2">Tyr recombinase domain-containing protein</fullName>
    </recommendedName>
</protein>
<evidence type="ECO:0000313" key="4">
    <source>
        <dbReference type="Proteomes" id="UP000250197"/>
    </source>
</evidence>
<dbReference type="EMBL" id="CP021252">
    <property type="protein sequence ID" value="ART20895.1"/>
    <property type="molecule type" value="Genomic_DNA"/>
</dbReference>
<gene>
    <name evidence="3" type="ORF">CBE89_04850</name>
</gene>
<evidence type="ECO:0000256" key="1">
    <source>
        <dbReference type="ARBA" id="ARBA00023172"/>
    </source>
</evidence>
<evidence type="ECO:0000259" key="2">
    <source>
        <dbReference type="Pfam" id="PF00589"/>
    </source>
</evidence>
<dbReference type="RefSeq" id="WP_086891021.1">
    <property type="nucleotide sequence ID" value="NZ_CP021252.1"/>
</dbReference>
<dbReference type="GO" id="GO:0015074">
    <property type="term" value="P:DNA integration"/>
    <property type="evidence" value="ECO:0007669"/>
    <property type="project" value="InterPro"/>
</dbReference>
<keyword evidence="1" id="KW-0233">DNA recombination</keyword>
<sequence length="310" mass="34177">MPEHRNIADLVYAYQPRAISPAEWQVVRPYVVAVAETNIAPIVSSRADLRNHMLAVTMAATTAASLGRELTHENVFDPEVIEYAINRSMVSSRVKGVRRSILVRLGRELNPTWPFADTRVHYGYEAPDAPYSDDEMLLLRQWAAGQSTEYQRRSATVLLALGVGTGLRIGEMASLRASDIAQTRDGIVTVTAAGYRGSGPREVPVRAEWEGDLLRGVSGLASNDFALFSQRASATAESVAAILTRIGKPSRVHLDTRRLRTTWIVTLMHEYVPEAVIAPAAGLASLQHFKKWLVPREVDRVQAQKLLRGG</sequence>
<dbReference type="CDD" id="cd00397">
    <property type="entry name" value="DNA_BRE_C"/>
    <property type="match status" value="1"/>
</dbReference>
<dbReference type="GO" id="GO:0006310">
    <property type="term" value="P:DNA recombination"/>
    <property type="evidence" value="ECO:0007669"/>
    <property type="project" value="UniProtKB-KW"/>
</dbReference>
<reference evidence="3 4" key="1">
    <citation type="submission" date="2017-05" db="EMBL/GenBank/DDBJ databases">
        <title>Complete genome sequence of Corynebacterium striatum KC-Na-1 isolated from Neophocaena asiaeorientalis in Korea.</title>
        <authorList>
            <person name="Kim J.H."/>
            <person name="Lee K."/>
        </authorList>
    </citation>
    <scope>NUCLEOTIDE SEQUENCE [LARGE SCALE GENOMIC DNA]</scope>
    <source>
        <strain evidence="3 4">KC-Na-01</strain>
    </source>
</reference>
<dbReference type="GO" id="GO:0003677">
    <property type="term" value="F:DNA binding"/>
    <property type="evidence" value="ECO:0007669"/>
    <property type="project" value="InterPro"/>
</dbReference>
<evidence type="ECO:0000313" key="3">
    <source>
        <dbReference type="EMBL" id="ART20895.1"/>
    </source>
</evidence>
<name>A0A2Z2J0B3_CORST</name>
<feature type="domain" description="Tyr recombinase" evidence="2">
    <location>
        <begin position="146"/>
        <end position="289"/>
    </location>
</feature>
<dbReference type="InterPro" id="IPR002104">
    <property type="entry name" value="Integrase_catalytic"/>
</dbReference>
<accession>A0A2Z2J0B3</accession>
<dbReference type="SUPFAM" id="SSF56349">
    <property type="entry name" value="DNA breaking-rejoining enzymes"/>
    <property type="match status" value="1"/>
</dbReference>
<dbReference type="Gene3D" id="1.10.443.10">
    <property type="entry name" value="Intergrase catalytic core"/>
    <property type="match status" value="1"/>
</dbReference>
<dbReference type="Pfam" id="PF00589">
    <property type="entry name" value="Phage_integrase"/>
    <property type="match status" value="1"/>
</dbReference>
<organism evidence="3 4">
    <name type="scientific">Corynebacterium striatum</name>
    <dbReference type="NCBI Taxonomy" id="43770"/>
    <lineage>
        <taxon>Bacteria</taxon>
        <taxon>Bacillati</taxon>
        <taxon>Actinomycetota</taxon>
        <taxon>Actinomycetes</taxon>
        <taxon>Mycobacteriales</taxon>
        <taxon>Corynebacteriaceae</taxon>
        <taxon>Corynebacterium</taxon>
    </lineage>
</organism>
<proteinExistence type="predicted"/>
<dbReference type="InterPro" id="IPR013762">
    <property type="entry name" value="Integrase-like_cat_sf"/>
</dbReference>